<dbReference type="Proteomes" id="UP001054945">
    <property type="component" value="Unassembled WGS sequence"/>
</dbReference>
<proteinExistence type="predicted"/>
<evidence type="ECO:0000313" key="1">
    <source>
        <dbReference type="EMBL" id="GIY37452.1"/>
    </source>
</evidence>
<organism evidence="1 2">
    <name type="scientific">Caerostris extrusa</name>
    <name type="common">Bark spider</name>
    <name type="synonym">Caerostris bankana</name>
    <dbReference type="NCBI Taxonomy" id="172846"/>
    <lineage>
        <taxon>Eukaryota</taxon>
        <taxon>Metazoa</taxon>
        <taxon>Ecdysozoa</taxon>
        <taxon>Arthropoda</taxon>
        <taxon>Chelicerata</taxon>
        <taxon>Arachnida</taxon>
        <taxon>Araneae</taxon>
        <taxon>Araneomorphae</taxon>
        <taxon>Entelegynae</taxon>
        <taxon>Araneoidea</taxon>
        <taxon>Araneidae</taxon>
        <taxon>Caerostris</taxon>
    </lineage>
</organism>
<dbReference type="EMBL" id="BPLR01010173">
    <property type="protein sequence ID" value="GIY37452.1"/>
    <property type="molecule type" value="Genomic_DNA"/>
</dbReference>
<protein>
    <submittedName>
        <fullName evidence="1">Uncharacterized protein</fullName>
    </submittedName>
</protein>
<evidence type="ECO:0000313" key="2">
    <source>
        <dbReference type="Proteomes" id="UP001054945"/>
    </source>
</evidence>
<keyword evidence="2" id="KW-1185">Reference proteome</keyword>
<accession>A0AAV4SY73</accession>
<name>A0AAV4SY73_CAEEX</name>
<gene>
    <name evidence="1" type="ORF">CEXT_551491</name>
</gene>
<dbReference type="AlphaFoldDB" id="A0AAV4SY73"/>
<comment type="caution">
    <text evidence="1">The sequence shown here is derived from an EMBL/GenBank/DDBJ whole genome shotgun (WGS) entry which is preliminary data.</text>
</comment>
<reference evidence="1 2" key="1">
    <citation type="submission" date="2021-06" db="EMBL/GenBank/DDBJ databases">
        <title>Caerostris extrusa draft genome.</title>
        <authorList>
            <person name="Kono N."/>
            <person name="Arakawa K."/>
        </authorList>
    </citation>
    <scope>NUCLEOTIDE SEQUENCE [LARGE SCALE GENOMIC DNA]</scope>
</reference>
<sequence length="95" mass="10918">MATGHQPPPSTSVLGKQKNEILLKEFCAIDQFCAHWSKRLLKLSQETEFSLRCASKNVPLPIFTLWKIVTPLVMNPRVRRRILSSTFHKSPAEMR</sequence>